<dbReference type="InterPro" id="IPR007197">
    <property type="entry name" value="rSAM"/>
</dbReference>
<evidence type="ECO:0000256" key="1">
    <source>
        <dbReference type="ARBA" id="ARBA00001966"/>
    </source>
</evidence>
<dbReference type="Pfam" id="PF01938">
    <property type="entry name" value="TRAM"/>
    <property type="match status" value="1"/>
</dbReference>
<evidence type="ECO:0000256" key="7">
    <source>
        <dbReference type="ARBA" id="ARBA00023014"/>
    </source>
</evidence>
<organism evidence="13 14">
    <name type="scientific">Durusdinium trenchii</name>
    <dbReference type="NCBI Taxonomy" id="1381693"/>
    <lineage>
        <taxon>Eukaryota</taxon>
        <taxon>Sar</taxon>
        <taxon>Alveolata</taxon>
        <taxon>Dinophyceae</taxon>
        <taxon>Suessiales</taxon>
        <taxon>Symbiodiniaceae</taxon>
        <taxon>Durusdinium</taxon>
    </lineage>
</organism>
<dbReference type="Gene3D" id="3.40.50.12160">
    <property type="entry name" value="Methylthiotransferase, N-terminal domain"/>
    <property type="match status" value="1"/>
</dbReference>
<dbReference type="SUPFAM" id="SSF54534">
    <property type="entry name" value="FKBP-like"/>
    <property type="match status" value="1"/>
</dbReference>
<evidence type="ECO:0000256" key="3">
    <source>
        <dbReference type="ARBA" id="ARBA00022485"/>
    </source>
</evidence>
<dbReference type="Pfam" id="PF04055">
    <property type="entry name" value="Radical_SAM"/>
    <property type="match status" value="1"/>
</dbReference>
<dbReference type="InterPro" id="IPR000297">
    <property type="entry name" value="PPIase_PpiC"/>
</dbReference>
<dbReference type="Pfam" id="PF00639">
    <property type="entry name" value="Rotamase"/>
    <property type="match status" value="1"/>
</dbReference>
<dbReference type="Proteomes" id="UP001642464">
    <property type="component" value="Unassembled WGS sequence"/>
</dbReference>
<dbReference type="NCBIfam" id="TIGR01574">
    <property type="entry name" value="miaB-methiolase"/>
    <property type="match status" value="1"/>
</dbReference>
<dbReference type="InterPro" id="IPR046357">
    <property type="entry name" value="PPIase_dom_sf"/>
</dbReference>
<dbReference type="Gene3D" id="3.10.50.40">
    <property type="match status" value="1"/>
</dbReference>
<dbReference type="InterPro" id="IPR005839">
    <property type="entry name" value="Methylthiotransferase"/>
</dbReference>
<dbReference type="InterPro" id="IPR006638">
    <property type="entry name" value="Elp3/MiaA/NifB-like_rSAM"/>
</dbReference>
<dbReference type="SFLD" id="SFLDS00029">
    <property type="entry name" value="Radical_SAM"/>
    <property type="match status" value="1"/>
</dbReference>
<dbReference type="InterPro" id="IPR013848">
    <property type="entry name" value="Methylthiotransferase_N"/>
</dbReference>
<evidence type="ECO:0000256" key="2">
    <source>
        <dbReference type="ARBA" id="ARBA00009815"/>
    </source>
</evidence>
<proteinExistence type="inferred from homology"/>
<dbReference type="InterPro" id="IPR006463">
    <property type="entry name" value="MiaB_methiolase"/>
</dbReference>
<keyword evidence="8" id="KW-0697">Rotamase</keyword>
<name>A0ABP0IAY6_9DINO</name>
<feature type="domain" description="Radical SAM core" evidence="12">
    <location>
        <begin position="340"/>
        <end position="569"/>
    </location>
</feature>
<dbReference type="SMART" id="SM00729">
    <property type="entry name" value="Elp3"/>
    <property type="match status" value="1"/>
</dbReference>
<evidence type="ECO:0000256" key="4">
    <source>
        <dbReference type="ARBA" id="ARBA00022691"/>
    </source>
</evidence>
<dbReference type="PROSITE" id="PS50198">
    <property type="entry name" value="PPIC_PPIASE_2"/>
    <property type="match status" value="1"/>
</dbReference>
<keyword evidence="4" id="KW-0949">S-adenosyl-L-methionine</keyword>
<dbReference type="CDD" id="cd01335">
    <property type="entry name" value="Radical_SAM"/>
    <property type="match status" value="1"/>
</dbReference>
<dbReference type="PROSITE" id="PS51918">
    <property type="entry name" value="RADICAL_SAM"/>
    <property type="match status" value="1"/>
</dbReference>
<dbReference type="InterPro" id="IPR023404">
    <property type="entry name" value="rSAM_horseshoe"/>
</dbReference>
<evidence type="ECO:0000259" key="10">
    <source>
        <dbReference type="PROSITE" id="PS50926"/>
    </source>
</evidence>
<evidence type="ECO:0000256" key="6">
    <source>
        <dbReference type="ARBA" id="ARBA00023004"/>
    </source>
</evidence>
<keyword evidence="8" id="KW-0413">Isomerase</keyword>
<comment type="caution">
    <text evidence="13">The sequence shown here is derived from an EMBL/GenBank/DDBJ whole genome shotgun (WGS) entry which is preliminary data.</text>
</comment>
<sequence length="638" mass="71671">MSALLRPCGVAVPWPRAAPAATPPRRAPGSVSTQQLGELAALCCLAKWLRGEERALQAARGAVTGVRKKSVITQERLRWLKSQEASRARGVGAVRVRQVLVATEQMADEVRRRVLRDPEAFVHLADMSLDQGDLGWVGLEDHFLDEQLPRSVRQQALQAQPGDVLKLESSKGWHIIRIEDVMLDLRVKRLERSRSQSSAKDAGTYTVVTMGCQMNQADSERMEGQLQSVGLRPVLEEQQPDVVVLNTCSIRDKAEKKVYARLDPHLQRKRKGDDVTIVVSGCVAQQEGEELLRALPEVDVVMGPQFANRLGDVLNESMQGGQICVTEESRIMEDLTVPNRQSSISAWVNVIYGCNERCSYCVVPFTRGSEQSRPIGSIRREVSDLLRQGYREVTLLGQNIDAYGRDFTPRRTFAELLWSLEDLGIERIRFLTSHPRYISDDLITAVRDIPAVCEQFHIPFQSGDDEILRRMERGYTAERYRRIVERIHQEIPSAGLSADAIVGFPGETEEQFQRTLQLVEELPFLTVNLAAYSPRPNTPAALLKDQVPQETKKRRLEELKECVQRVGLRQSQRMEGEVMELLVEGVHKRRPGVLRGRLRNGRMCHVEGPEELIGCLVPVRITKGYSFSVAGAVAGEPR</sequence>
<dbReference type="PROSITE" id="PS50926">
    <property type="entry name" value="TRAM"/>
    <property type="match status" value="1"/>
</dbReference>
<evidence type="ECO:0000259" key="12">
    <source>
        <dbReference type="PROSITE" id="PS51918"/>
    </source>
</evidence>
<keyword evidence="7" id="KW-0411">Iron-sulfur</keyword>
<evidence type="ECO:0000256" key="5">
    <source>
        <dbReference type="ARBA" id="ARBA00022723"/>
    </source>
</evidence>
<keyword evidence="6" id="KW-0408">Iron</keyword>
<reference evidence="13 14" key="1">
    <citation type="submission" date="2024-02" db="EMBL/GenBank/DDBJ databases">
        <authorList>
            <person name="Chen Y."/>
            <person name="Shah S."/>
            <person name="Dougan E. K."/>
            <person name="Thang M."/>
            <person name="Chan C."/>
        </authorList>
    </citation>
    <scope>NUCLEOTIDE SEQUENCE [LARGE SCALE GENOMIC DNA]</scope>
</reference>
<dbReference type="NCBIfam" id="TIGR00089">
    <property type="entry name" value="MiaB/RimO family radical SAM methylthiotransferase"/>
    <property type="match status" value="1"/>
</dbReference>
<dbReference type="InterPro" id="IPR020612">
    <property type="entry name" value="Methylthiotransferase_CS"/>
</dbReference>
<dbReference type="EMBL" id="CAXAMM010003125">
    <property type="protein sequence ID" value="CAK8998707.1"/>
    <property type="molecule type" value="Genomic_DNA"/>
</dbReference>
<comment type="cofactor">
    <cofactor evidence="1">
        <name>[4Fe-4S] cluster</name>
        <dbReference type="ChEBI" id="CHEBI:49883"/>
    </cofactor>
</comment>
<evidence type="ECO:0000313" key="13">
    <source>
        <dbReference type="EMBL" id="CAK8998707.1"/>
    </source>
</evidence>
<dbReference type="SFLD" id="SFLDF00273">
    <property type="entry name" value="(dimethylallyl)adenosine_tRNA"/>
    <property type="match status" value="1"/>
</dbReference>
<evidence type="ECO:0000259" key="11">
    <source>
        <dbReference type="PROSITE" id="PS51449"/>
    </source>
</evidence>
<gene>
    <name evidence="13" type="ORF">SCF082_LOCUS5745</name>
</gene>
<dbReference type="SFLD" id="SFLDG01082">
    <property type="entry name" value="B12-binding_domain_containing"/>
    <property type="match status" value="1"/>
</dbReference>
<dbReference type="PROSITE" id="PS01278">
    <property type="entry name" value="MTTASE_RADICAL"/>
    <property type="match status" value="1"/>
</dbReference>
<dbReference type="PANTHER" id="PTHR43020:SF2">
    <property type="entry name" value="MITOCHONDRIAL TRNA METHYLTHIOTRANSFERASE CDK5RAP1"/>
    <property type="match status" value="1"/>
</dbReference>
<dbReference type="PANTHER" id="PTHR43020">
    <property type="entry name" value="CDK5 REGULATORY SUBUNIT-ASSOCIATED PROTEIN 1"/>
    <property type="match status" value="1"/>
</dbReference>
<dbReference type="PROSITE" id="PS51449">
    <property type="entry name" value="MTTASE_N"/>
    <property type="match status" value="1"/>
</dbReference>
<dbReference type="Gene3D" id="3.80.30.20">
    <property type="entry name" value="tm_1862 like domain"/>
    <property type="match status" value="1"/>
</dbReference>
<accession>A0ABP0IAY6</accession>
<evidence type="ECO:0000259" key="9">
    <source>
        <dbReference type="PROSITE" id="PS50198"/>
    </source>
</evidence>
<evidence type="ECO:0000313" key="14">
    <source>
        <dbReference type="Proteomes" id="UP001642464"/>
    </source>
</evidence>
<keyword evidence="3" id="KW-0004">4Fe-4S</keyword>
<feature type="domain" description="MTTase N-terminal" evidence="11">
    <location>
        <begin position="203"/>
        <end position="319"/>
    </location>
</feature>
<dbReference type="InterPro" id="IPR038135">
    <property type="entry name" value="Methylthiotransferase_N_sf"/>
</dbReference>
<evidence type="ECO:0000256" key="8">
    <source>
        <dbReference type="PROSITE-ProRule" id="PRU00278"/>
    </source>
</evidence>
<dbReference type="SFLD" id="SFLDG01061">
    <property type="entry name" value="methylthiotransferase"/>
    <property type="match status" value="1"/>
</dbReference>
<keyword evidence="5" id="KW-0479">Metal-binding</keyword>
<feature type="domain" description="PpiC" evidence="9">
    <location>
        <begin position="91"/>
        <end position="180"/>
    </location>
</feature>
<keyword evidence="14" id="KW-1185">Reference proteome</keyword>
<comment type="similarity">
    <text evidence="2">Belongs to the methylthiotransferase family. MiaB subfamily.</text>
</comment>
<dbReference type="InterPro" id="IPR002792">
    <property type="entry name" value="TRAM_dom"/>
</dbReference>
<dbReference type="Pfam" id="PF00919">
    <property type="entry name" value="UPF0004"/>
    <property type="match status" value="1"/>
</dbReference>
<dbReference type="InterPro" id="IPR058240">
    <property type="entry name" value="rSAM_sf"/>
</dbReference>
<dbReference type="SUPFAM" id="SSF102114">
    <property type="entry name" value="Radical SAM enzymes"/>
    <property type="match status" value="1"/>
</dbReference>
<feature type="domain" description="TRAM" evidence="10">
    <location>
        <begin position="572"/>
        <end position="635"/>
    </location>
</feature>
<protein>
    <submittedName>
        <fullName evidence="13">tRNA-2-methylthio-N(6)-dimethylallyladenosine synthase ((Dimethylallyl)adenosine tRNA methylthiotransferase MiaB) (tRNA-i(6)A37 methylthiotransferase)</fullName>
    </submittedName>
</protein>